<keyword evidence="1" id="KW-0597">Phosphoprotein</keyword>
<feature type="region of interest" description="Disordered" evidence="3">
    <location>
        <begin position="395"/>
        <end position="416"/>
    </location>
</feature>
<organism evidence="5 6">
    <name type="scientific">Silvanigrella paludirubra</name>
    <dbReference type="NCBI Taxonomy" id="2499159"/>
    <lineage>
        <taxon>Bacteria</taxon>
        <taxon>Pseudomonadati</taxon>
        <taxon>Bdellovibrionota</taxon>
        <taxon>Oligoflexia</taxon>
        <taxon>Silvanigrellales</taxon>
        <taxon>Silvanigrellaceae</taxon>
        <taxon>Silvanigrella</taxon>
    </lineage>
</organism>
<dbReference type="OrthoDB" id="5290070at2"/>
<dbReference type="SUPFAM" id="SSF52172">
    <property type="entry name" value="CheY-like"/>
    <property type="match status" value="1"/>
</dbReference>
<dbReference type="Pfam" id="PF00072">
    <property type="entry name" value="Response_reg"/>
    <property type="match status" value="1"/>
</dbReference>
<dbReference type="Gene3D" id="1.25.40.10">
    <property type="entry name" value="Tetratricopeptide repeat domain"/>
    <property type="match status" value="2"/>
</dbReference>
<dbReference type="PROSITE" id="PS50005">
    <property type="entry name" value="TPR"/>
    <property type="match status" value="3"/>
</dbReference>
<dbReference type="InterPro" id="IPR019734">
    <property type="entry name" value="TPR_rpt"/>
</dbReference>
<dbReference type="Pfam" id="PF13181">
    <property type="entry name" value="TPR_8"/>
    <property type="match status" value="1"/>
</dbReference>
<accession>A0A6N6VUM2</accession>
<dbReference type="InterPro" id="IPR011990">
    <property type="entry name" value="TPR-like_helical_dom_sf"/>
</dbReference>
<name>A0A6N6VUM2_9BACT</name>
<evidence type="ECO:0000313" key="6">
    <source>
        <dbReference type="Proteomes" id="UP000437748"/>
    </source>
</evidence>
<reference evidence="5 6" key="1">
    <citation type="submission" date="2019-10" db="EMBL/GenBank/DDBJ databases">
        <title>New species of Slilvanegrellaceae.</title>
        <authorList>
            <person name="Pitt A."/>
            <person name="Hahn M.W."/>
        </authorList>
    </citation>
    <scope>NUCLEOTIDE SEQUENCE [LARGE SCALE GENOMIC DNA]</scope>
    <source>
        <strain evidence="5 6">SP-Ram-0.45-NSY-1</strain>
    </source>
</reference>
<dbReference type="Proteomes" id="UP000437748">
    <property type="component" value="Unassembled WGS sequence"/>
</dbReference>
<feature type="compositionally biased region" description="Low complexity" evidence="3">
    <location>
        <begin position="395"/>
        <end position="409"/>
    </location>
</feature>
<dbReference type="RefSeq" id="WP_153419748.1">
    <property type="nucleotide sequence ID" value="NZ_WFLM01000002.1"/>
</dbReference>
<dbReference type="PROSITE" id="PS50110">
    <property type="entry name" value="RESPONSE_REGULATORY"/>
    <property type="match status" value="1"/>
</dbReference>
<evidence type="ECO:0000313" key="5">
    <source>
        <dbReference type="EMBL" id="KAB8040020.1"/>
    </source>
</evidence>
<dbReference type="Pfam" id="PF14559">
    <property type="entry name" value="TPR_19"/>
    <property type="match status" value="1"/>
</dbReference>
<dbReference type="SMART" id="SM00028">
    <property type="entry name" value="TPR"/>
    <property type="match status" value="5"/>
</dbReference>
<dbReference type="AlphaFoldDB" id="A0A6N6VUM2"/>
<dbReference type="EMBL" id="WFLM01000002">
    <property type="protein sequence ID" value="KAB8040020.1"/>
    <property type="molecule type" value="Genomic_DNA"/>
</dbReference>
<evidence type="ECO:0000259" key="4">
    <source>
        <dbReference type="PROSITE" id="PS50110"/>
    </source>
</evidence>
<gene>
    <name evidence="5" type="ORF">GCL60_07075</name>
</gene>
<keyword evidence="6" id="KW-1185">Reference proteome</keyword>
<sequence length="455" mass="51030">MTQSLFNNIIVVDDDPDVLSQMEKIFQKMGKKNYKGFPGAEPAIKELESNVTAYDIIFVDVRMPVISGIALVQFIKTHENKKIRDCFCIPLVGSIGKEDKAIISEFNFYETLTKPIAEKDFLKRFEELEEQQKNPESDRNFQKEFQNSLIEKKYKRAEELLLPRLKKEPNSLRFLTLYAELLLRAHDVKKSEEFLNKILKIDPHHIPALNLISKVHIKNNKFEEAMKALEKAKLLSPHNVERLLVLGELNLGNGDADKAEENFKNVLKLNPTDDRASFGLGRALATQGKTEESKKVLSNLKKGAELASFFNNKGVLLVKSGKYSEGVSLYKNAIKVLDMPDKEYLLLYNIALAYSKLGDKAKAIENAKKAVEKGPKDYVKAKNLLEKLEKEAPSAAAAAKPAQTPAAAPGEVKKDSPKCLLTGDQMTFIMGGFEDEVKAPPPPPAEEEFITFGMD</sequence>
<dbReference type="SMART" id="SM00448">
    <property type="entry name" value="REC"/>
    <property type="match status" value="1"/>
</dbReference>
<evidence type="ECO:0000256" key="1">
    <source>
        <dbReference type="PROSITE-ProRule" id="PRU00169"/>
    </source>
</evidence>
<comment type="caution">
    <text evidence="5">The sequence shown here is derived from an EMBL/GenBank/DDBJ whole genome shotgun (WGS) entry which is preliminary data.</text>
</comment>
<dbReference type="PANTHER" id="PTHR12558:SF13">
    <property type="entry name" value="CELL DIVISION CYCLE PROTEIN 27 HOMOLOG"/>
    <property type="match status" value="1"/>
</dbReference>
<feature type="repeat" description="TPR" evidence="2">
    <location>
        <begin position="344"/>
        <end position="377"/>
    </location>
</feature>
<dbReference type="InterPro" id="IPR011006">
    <property type="entry name" value="CheY-like_superfamily"/>
</dbReference>
<dbReference type="GO" id="GO:0000160">
    <property type="term" value="P:phosphorelay signal transduction system"/>
    <property type="evidence" value="ECO:0007669"/>
    <property type="project" value="InterPro"/>
</dbReference>
<dbReference type="Pfam" id="PF12895">
    <property type="entry name" value="ANAPC3"/>
    <property type="match status" value="1"/>
</dbReference>
<dbReference type="Gene3D" id="3.40.50.2300">
    <property type="match status" value="1"/>
</dbReference>
<dbReference type="PANTHER" id="PTHR12558">
    <property type="entry name" value="CELL DIVISION CYCLE 16,23,27"/>
    <property type="match status" value="1"/>
</dbReference>
<feature type="repeat" description="TPR" evidence="2">
    <location>
        <begin position="206"/>
        <end position="239"/>
    </location>
</feature>
<proteinExistence type="predicted"/>
<evidence type="ECO:0000256" key="2">
    <source>
        <dbReference type="PROSITE-ProRule" id="PRU00339"/>
    </source>
</evidence>
<dbReference type="InterPro" id="IPR001789">
    <property type="entry name" value="Sig_transdc_resp-reg_receiver"/>
</dbReference>
<feature type="modified residue" description="4-aspartylphosphate" evidence="1">
    <location>
        <position position="60"/>
    </location>
</feature>
<evidence type="ECO:0000256" key="3">
    <source>
        <dbReference type="SAM" id="MobiDB-lite"/>
    </source>
</evidence>
<keyword evidence="2" id="KW-0802">TPR repeat</keyword>
<protein>
    <submittedName>
        <fullName evidence="5">Tetratricopeptide repeat protein</fullName>
    </submittedName>
</protein>
<feature type="domain" description="Response regulatory" evidence="4">
    <location>
        <begin position="8"/>
        <end position="129"/>
    </location>
</feature>
<dbReference type="SUPFAM" id="SSF48452">
    <property type="entry name" value="TPR-like"/>
    <property type="match status" value="1"/>
</dbReference>
<feature type="repeat" description="TPR" evidence="2">
    <location>
        <begin position="240"/>
        <end position="273"/>
    </location>
</feature>